<dbReference type="InterPro" id="IPR001841">
    <property type="entry name" value="Znf_RING"/>
</dbReference>
<evidence type="ECO:0000313" key="3">
    <source>
        <dbReference type="EMBL" id="KAJ4973986.1"/>
    </source>
</evidence>
<dbReference type="GO" id="GO:0008270">
    <property type="term" value="F:zinc ion binding"/>
    <property type="evidence" value="ECO:0007669"/>
    <property type="project" value="UniProtKB-KW"/>
</dbReference>
<keyword evidence="4" id="KW-1185">Reference proteome</keyword>
<dbReference type="PROSITE" id="PS50089">
    <property type="entry name" value="ZF_RING_2"/>
    <property type="match status" value="1"/>
</dbReference>
<keyword evidence="1" id="KW-0479">Metal-binding</keyword>
<dbReference type="PANTHER" id="PTHR31150">
    <property type="entry name" value="EXPRESSED PROTEIN"/>
    <property type="match status" value="1"/>
</dbReference>
<dbReference type="InterPro" id="IPR013083">
    <property type="entry name" value="Znf_RING/FYVE/PHD"/>
</dbReference>
<dbReference type="PANTHER" id="PTHR31150:SF2">
    <property type="entry name" value="RING_U-BOX SUPERFAMILY PROTEIN"/>
    <property type="match status" value="1"/>
</dbReference>
<keyword evidence="1" id="KW-0862">Zinc</keyword>
<name>A0A9Q0KPP3_9MAGN</name>
<evidence type="ECO:0000256" key="1">
    <source>
        <dbReference type="PROSITE-ProRule" id="PRU00175"/>
    </source>
</evidence>
<dbReference type="OrthoDB" id="755409at2759"/>
<protein>
    <recommendedName>
        <fullName evidence="2">RING-type domain-containing protein</fullName>
    </recommendedName>
</protein>
<keyword evidence="1" id="KW-0863">Zinc-finger</keyword>
<dbReference type="SUPFAM" id="SSF57850">
    <property type="entry name" value="RING/U-box"/>
    <property type="match status" value="1"/>
</dbReference>
<dbReference type="Gene3D" id="3.30.40.10">
    <property type="entry name" value="Zinc/RING finger domain, C3HC4 (zinc finger)"/>
    <property type="match status" value="1"/>
</dbReference>
<accession>A0A9Q0KPP3</accession>
<evidence type="ECO:0000259" key="2">
    <source>
        <dbReference type="PROSITE" id="PS50089"/>
    </source>
</evidence>
<dbReference type="Proteomes" id="UP001141806">
    <property type="component" value="Unassembled WGS sequence"/>
</dbReference>
<dbReference type="EMBL" id="JAMYWD010000004">
    <property type="protein sequence ID" value="KAJ4973986.1"/>
    <property type="molecule type" value="Genomic_DNA"/>
</dbReference>
<comment type="caution">
    <text evidence="3">The sequence shown here is derived from an EMBL/GenBank/DDBJ whole genome shotgun (WGS) entry which is preliminary data.</text>
</comment>
<reference evidence="3" key="1">
    <citation type="journal article" date="2023" name="Plant J.">
        <title>The genome of the king protea, Protea cynaroides.</title>
        <authorList>
            <person name="Chang J."/>
            <person name="Duong T.A."/>
            <person name="Schoeman C."/>
            <person name="Ma X."/>
            <person name="Roodt D."/>
            <person name="Barker N."/>
            <person name="Li Z."/>
            <person name="Van de Peer Y."/>
            <person name="Mizrachi E."/>
        </authorList>
    </citation>
    <scope>NUCLEOTIDE SEQUENCE</scope>
    <source>
        <tissue evidence="3">Young leaves</tissue>
    </source>
</reference>
<organism evidence="3 4">
    <name type="scientific">Protea cynaroides</name>
    <dbReference type="NCBI Taxonomy" id="273540"/>
    <lineage>
        <taxon>Eukaryota</taxon>
        <taxon>Viridiplantae</taxon>
        <taxon>Streptophyta</taxon>
        <taxon>Embryophyta</taxon>
        <taxon>Tracheophyta</taxon>
        <taxon>Spermatophyta</taxon>
        <taxon>Magnoliopsida</taxon>
        <taxon>Proteales</taxon>
        <taxon>Proteaceae</taxon>
        <taxon>Protea</taxon>
    </lineage>
</organism>
<proteinExistence type="predicted"/>
<feature type="domain" description="RING-type" evidence="2">
    <location>
        <begin position="56"/>
        <end position="114"/>
    </location>
</feature>
<sequence length="227" mass="25531">MDASPEPSTSSRRKGFRFSNANSFDTGFDEDGFDISEHVNLENVRLHHHSASYQKCELCRRLLWQKSPWSSYRIVRGGDMPIAGILHCIHVFHAECLEQTTPKSQIHDPPCPVCLKAVDAVEESRPVLEPQMALISVRKNRAHAISDAPGDRSATQSPDHVEGGLRKFQSQSVSCRSGSSIKNDLKKRFMLKRNIEKDLFGTKGFSIKLVHHLQSRILLYASDPVDP</sequence>
<evidence type="ECO:0000313" key="4">
    <source>
        <dbReference type="Proteomes" id="UP001141806"/>
    </source>
</evidence>
<dbReference type="AlphaFoldDB" id="A0A9Q0KPP3"/>
<gene>
    <name evidence="3" type="ORF">NE237_007160</name>
</gene>